<feature type="transmembrane region" description="Helical" evidence="1">
    <location>
        <begin position="63"/>
        <end position="83"/>
    </location>
</feature>
<keyword evidence="1" id="KW-0812">Transmembrane</keyword>
<gene>
    <name evidence="3" type="ORF">A2703_01300</name>
</gene>
<dbReference type="Proteomes" id="UP000177979">
    <property type="component" value="Unassembled WGS sequence"/>
</dbReference>
<protein>
    <recommendedName>
        <fullName evidence="2">Major facilitator superfamily (MFS) profile domain-containing protein</fullName>
    </recommendedName>
</protein>
<reference evidence="3 4" key="1">
    <citation type="journal article" date="2016" name="Nat. Commun.">
        <title>Thousands of microbial genomes shed light on interconnected biogeochemical processes in an aquifer system.</title>
        <authorList>
            <person name="Anantharaman K."/>
            <person name="Brown C.T."/>
            <person name="Hug L.A."/>
            <person name="Sharon I."/>
            <person name="Castelle C.J."/>
            <person name="Probst A.J."/>
            <person name="Thomas B.C."/>
            <person name="Singh A."/>
            <person name="Wilkins M.J."/>
            <person name="Karaoz U."/>
            <person name="Brodie E.L."/>
            <person name="Williams K.H."/>
            <person name="Hubbard S.S."/>
            <person name="Banfield J.F."/>
        </authorList>
    </citation>
    <scope>NUCLEOTIDE SEQUENCE [LARGE SCALE GENOMIC DNA]</scope>
</reference>
<comment type="caution">
    <text evidence="3">The sequence shown here is derived from an EMBL/GenBank/DDBJ whole genome shotgun (WGS) entry which is preliminary data.</text>
</comment>
<evidence type="ECO:0000313" key="4">
    <source>
        <dbReference type="Proteomes" id="UP000177979"/>
    </source>
</evidence>
<keyword evidence="1" id="KW-0472">Membrane</keyword>
<evidence type="ECO:0000256" key="1">
    <source>
        <dbReference type="SAM" id="Phobius"/>
    </source>
</evidence>
<feature type="transmembrane region" description="Helical" evidence="1">
    <location>
        <begin position="6"/>
        <end position="32"/>
    </location>
</feature>
<dbReference type="AlphaFoldDB" id="A0A1F5EUW1"/>
<organism evidence="3 4">
    <name type="scientific">Candidatus Collierbacteria bacterium RIFCSPHIGHO2_01_FULL_50_25</name>
    <dbReference type="NCBI Taxonomy" id="1817722"/>
    <lineage>
        <taxon>Bacteria</taxon>
        <taxon>Candidatus Collieribacteriota</taxon>
    </lineage>
</organism>
<accession>A0A1F5EUW1</accession>
<proteinExistence type="predicted"/>
<feature type="transmembrane region" description="Helical" evidence="1">
    <location>
        <begin position="39"/>
        <end position="57"/>
    </location>
</feature>
<dbReference type="GO" id="GO:0022857">
    <property type="term" value="F:transmembrane transporter activity"/>
    <property type="evidence" value="ECO:0007669"/>
    <property type="project" value="InterPro"/>
</dbReference>
<sequence>MLSRALQIVALVAMGFAWGWFWPVAIFVIWLFIPAAKNCGWSMLIFKIGSGVAVIVAGAVAAYFAWGAIWAVVVAVGLILYLAQIDQQL</sequence>
<evidence type="ECO:0000313" key="3">
    <source>
        <dbReference type="EMBL" id="OGD71056.1"/>
    </source>
</evidence>
<dbReference type="PROSITE" id="PS50850">
    <property type="entry name" value="MFS"/>
    <property type="match status" value="1"/>
</dbReference>
<keyword evidence="1" id="KW-1133">Transmembrane helix</keyword>
<dbReference type="EMBL" id="MFAG01000041">
    <property type="protein sequence ID" value="OGD71056.1"/>
    <property type="molecule type" value="Genomic_DNA"/>
</dbReference>
<feature type="domain" description="Major facilitator superfamily (MFS) profile" evidence="2">
    <location>
        <begin position="1"/>
        <end position="89"/>
    </location>
</feature>
<name>A0A1F5EUW1_9BACT</name>
<dbReference type="InterPro" id="IPR020846">
    <property type="entry name" value="MFS_dom"/>
</dbReference>
<dbReference type="STRING" id="1817722.A2703_01300"/>
<evidence type="ECO:0000259" key="2">
    <source>
        <dbReference type="PROSITE" id="PS50850"/>
    </source>
</evidence>